<evidence type="ECO:0000256" key="1">
    <source>
        <dbReference type="SAM" id="Phobius"/>
    </source>
</evidence>
<keyword evidence="1" id="KW-1133">Transmembrane helix</keyword>
<dbReference type="Proteomes" id="UP000319716">
    <property type="component" value="Unassembled WGS sequence"/>
</dbReference>
<organism evidence="2 3">
    <name type="scientific">Sporolactobacillus inulinus</name>
    <dbReference type="NCBI Taxonomy" id="2078"/>
    <lineage>
        <taxon>Bacteria</taxon>
        <taxon>Bacillati</taxon>
        <taxon>Bacillota</taxon>
        <taxon>Bacilli</taxon>
        <taxon>Bacillales</taxon>
        <taxon>Sporolactobacillaceae</taxon>
        <taxon>Sporolactobacillus</taxon>
    </lineage>
</organism>
<protein>
    <submittedName>
        <fullName evidence="2">Uncharacterized protein</fullName>
    </submittedName>
</protein>
<gene>
    <name evidence="2" type="ORF">NBRC111894_3806</name>
</gene>
<accession>A0A4Y1ZGE5</accession>
<keyword evidence="1" id="KW-0472">Membrane</keyword>
<dbReference type="EMBL" id="BEXB01000044">
    <property type="protein sequence ID" value="GAY78252.1"/>
    <property type="molecule type" value="Genomic_DNA"/>
</dbReference>
<comment type="caution">
    <text evidence="2">The sequence shown here is derived from an EMBL/GenBank/DDBJ whole genome shotgun (WGS) entry which is preliminary data.</text>
</comment>
<name>A0A4Y1ZGE5_9BACL</name>
<dbReference type="AlphaFoldDB" id="A0A4Y1ZGE5"/>
<evidence type="ECO:0000313" key="3">
    <source>
        <dbReference type="Proteomes" id="UP000319716"/>
    </source>
</evidence>
<sequence>MTVAARTHQLFSQQHCISVLFVSDNGDKKTAWLNLRLVSLFQADLPALCFVFATLFFRL</sequence>
<reference evidence="2 3" key="1">
    <citation type="submission" date="2017-11" db="EMBL/GenBank/DDBJ databases">
        <title>Draft Genome Sequence of Sporolactobacillus inulinus NBRC 111894 Isolated from Koso, a Japanese Sugar-Vegetable Fermented Beverage.</title>
        <authorList>
            <person name="Chiou T.Y."/>
            <person name="Oshima K."/>
            <person name="Suda W."/>
            <person name="Hattori M."/>
            <person name="Takahashi T."/>
        </authorList>
    </citation>
    <scope>NUCLEOTIDE SEQUENCE [LARGE SCALE GENOMIC DNA]</scope>
    <source>
        <strain evidence="2 3">NBRC111894</strain>
    </source>
</reference>
<feature type="transmembrane region" description="Helical" evidence="1">
    <location>
        <begin position="37"/>
        <end position="57"/>
    </location>
</feature>
<keyword evidence="1" id="KW-0812">Transmembrane</keyword>
<proteinExistence type="predicted"/>
<evidence type="ECO:0000313" key="2">
    <source>
        <dbReference type="EMBL" id="GAY78252.1"/>
    </source>
</evidence>